<dbReference type="RefSeq" id="WP_069956683.1">
    <property type="nucleotide sequence ID" value="NZ_MCGG01000008.1"/>
</dbReference>
<dbReference type="InterPro" id="IPR046358">
    <property type="entry name" value="Flagellin_C"/>
</dbReference>
<gene>
    <name evidence="3" type="ORF">BEN30_03785</name>
</gene>
<organism evidence="3 4">
    <name type="scientific">Magnetovibrio blakemorei</name>
    <dbReference type="NCBI Taxonomy" id="28181"/>
    <lineage>
        <taxon>Bacteria</taxon>
        <taxon>Pseudomonadati</taxon>
        <taxon>Pseudomonadota</taxon>
        <taxon>Alphaproteobacteria</taxon>
        <taxon>Rhodospirillales</taxon>
        <taxon>Magnetovibrionaceae</taxon>
        <taxon>Magnetovibrio</taxon>
    </lineage>
</organism>
<dbReference type="Pfam" id="PF00700">
    <property type="entry name" value="Flagellin_C"/>
    <property type="match status" value="1"/>
</dbReference>
<dbReference type="EMBL" id="MCGG01000008">
    <property type="protein sequence ID" value="OEJ69218.1"/>
    <property type="molecule type" value="Genomic_DNA"/>
</dbReference>
<protein>
    <recommendedName>
        <fullName evidence="2">Flagellin C-terminal domain-containing protein</fullName>
    </recommendedName>
</protein>
<proteinExistence type="predicted"/>
<feature type="domain" description="Flagellin C-terminal" evidence="2">
    <location>
        <begin position="453"/>
        <end position="535"/>
    </location>
</feature>
<name>A0A1E5QB19_9PROT</name>
<comment type="caution">
    <text evidence="3">The sequence shown here is derived from an EMBL/GenBank/DDBJ whole genome shotgun (WGS) entry which is preliminary data.</text>
</comment>
<dbReference type="Gene3D" id="1.20.1330.10">
    <property type="entry name" value="f41 fragment of flagellin, N-terminal domain"/>
    <property type="match status" value="1"/>
</dbReference>
<evidence type="ECO:0000313" key="4">
    <source>
        <dbReference type="Proteomes" id="UP000095347"/>
    </source>
</evidence>
<feature type="compositionally biased region" description="Polar residues" evidence="1">
    <location>
        <begin position="18"/>
        <end position="27"/>
    </location>
</feature>
<keyword evidence="4" id="KW-1185">Reference proteome</keyword>
<feature type="region of interest" description="Disordered" evidence="1">
    <location>
        <begin position="1"/>
        <end position="32"/>
    </location>
</feature>
<evidence type="ECO:0000256" key="1">
    <source>
        <dbReference type="SAM" id="MobiDB-lite"/>
    </source>
</evidence>
<evidence type="ECO:0000313" key="3">
    <source>
        <dbReference type="EMBL" id="OEJ69218.1"/>
    </source>
</evidence>
<reference evidence="4" key="1">
    <citation type="submission" date="2016-07" db="EMBL/GenBank/DDBJ databases">
        <authorList>
            <person name="Florea S."/>
            <person name="Webb J.S."/>
            <person name="Jaromczyk J."/>
            <person name="Schardl C.L."/>
        </authorList>
    </citation>
    <scope>NUCLEOTIDE SEQUENCE [LARGE SCALE GENOMIC DNA]</scope>
    <source>
        <strain evidence="4">MV-1</strain>
    </source>
</reference>
<sequence length="536" mass="54831">MNASGGTGPINADGGEFQVNTTTTGNQHDPKVAGLTGGGSVVVWVDDSGVDTSGIGVLAQIYDNSGNAVGGEFVVNTSVAITQQKPSVVALSGGGFAVSWEDFTGVTRINAQVFDASGNTVGGEIVSASGTTTATDPSIGATADGNFVISWVDGGDIIARQYDSSGSAMAAKFTVNTATAGAQDRTFVTGLTGGGYVITWTDANALDGNGRGTFAQRYDASGVAQGGQFQVNTTTASDQYPWDIQPLSSGGFVVTYTDVGGADGNSLGVFGQIYDSSGNTVGNEFQVNATTTAGQQDYVRTAAMNDGGFIAVYAAQNLDSGGWGVAGQRFDSSGNTDGAEFQINTTETADQWLPAIASVDNGGGFIVTWEDTNATDGAGKGIFAQRYSLGVTAGVIASGAVSSVNYTTGVVTATIGGKEQTLTMNKQGLGVAQAWYYQDFSTSAGREAALSDLNDAISTTRSKSAGFGVNFNLLQIRNDFADKYTNTLKSGAGKLVLADINEEGANLLALQTRSQLGVNALSFLGQATQSILKLFR</sequence>
<dbReference type="OrthoDB" id="9808068at2"/>
<dbReference type="STRING" id="28181.BEN30_03785"/>
<dbReference type="AlphaFoldDB" id="A0A1E5QB19"/>
<evidence type="ECO:0000259" key="2">
    <source>
        <dbReference type="Pfam" id="PF00700"/>
    </source>
</evidence>
<accession>A0A1E5QB19</accession>
<dbReference type="SUPFAM" id="SSF64518">
    <property type="entry name" value="Phase 1 flagellin"/>
    <property type="match status" value="1"/>
</dbReference>
<dbReference type="Proteomes" id="UP000095347">
    <property type="component" value="Unassembled WGS sequence"/>
</dbReference>